<reference evidence="11" key="1">
    <citation type="submission" date="2022-11" db="EMBL/GenBank/DDBJ databases">
        <authorList>
            <person name="Kikuchi T."/>
        </authorList>
    </citation>
    <scope>NUCLEOTIDE SEQUENCE</scope>
    <source>
        <strain evidence="11">PS1010</strain>
    </source>
</reference>
<keyword evidence="6" id="KW-0479">Metal-binding</keyword>
<evidence type="ECO:0000256" key="1">
    <source>
        <dbReference type="ARBA" id="ARBA00001623"/>
    </source>
</evidence>
<dbReference type="GO" id="GO:0019243">
    <property type="term" value="P:methylglyoxal catabolic process to D-lactate via S-lactoyl-glutathione"/>
    <property type="evidence" value="ECO:0007669"/>
    <property type="project" value="InterPro"/>
</dbReference>
<proteinExistence type="inferred from homology"/>
<evidence type="ECO:0000256" key="9">
    <source>
        <dbReference type="ARBA" id="ARBA00031044"/>
    </source>
</evidence>
<dbReference type="InterPro" id="IPR001279">
    <property type="entry name" value="Metallo-B-lactamas"/>
</dbReference>
<evidence type="ECO:0000256" key="8">
    <source>
        <dbReference type="ARBA" id="ARBA00022833"/>
    </source>
</evidence>
<dbReference type="SUPFAM" id="SSF56281">
    <property type="entry name" value="Metallo-hydrolase/oxidoreductase"/>
    <property type="match status" value="1"/>
</dbReference>
<feature type="domain" description="Metallo-beta-lactamase" evidence="10">
    <location>
        <begin position="15"/>
        <end position="177"/>
    </location>
</feature>
<dbReference type="NCBIfam" id="TIGR03413">
    <property type="entry name" value="GSH_gloB"/>
    <property type="match status" value="1"/>
</dbReference>
<accession>A0A9P1MXH8</accession>
<dbReference type="InterPro" id="IPR035680">
    <property type="entry name" value="Clx_II_MBL"/>
</dbReference>
<comment type="pathway">
    <text evidence="3">Secondary metabolite metabolism; methylglyoxal degradation; (R)-lactate from methylglyoxal: step 2/2.</text>
</comment>
<comment type="catalytic activity">
    <reaction evidence="1">
        <text>an S-(2-hydroxyacyl)glutathione + H2O = a 2-hydroxy carboxylate + glutathione + H(+)</text>
        <dbReference type="Rhea" id="RHEA:21864"/>
        <dbReference type="ChEBI" id="CHEBI:15377"/>
        <dbReference type="ChEBI" id="CHEBI:15378"/>
        <dbReference type="ChEBI" id="CHEBI:57925"/>
        <dbReference type="ChEBI" id="CHEBI:58896"/>
        <dbReference type="ChEBI" id="CHEBI:71261"/>
        <dbReference type="EC" id="3.1.2.6"/>
    </reaction>
</comment>
<dbReference type="EC" id="3.1.2.6" evidence="5"/>
<name>A0A9P1MXH8_9PELO</name>
<dbReference type="Pfam" id="PF00753">
    <property type="entry name" value="Lactamase_B"/>
    <property type="match status" value="1"/>
</dbReference>
<evidence type="ECO:0000256" key="5">
    <source>
        <dbReference type="ARBA" id="ARBA00011917"/>
    </source>
</evidence>
<dbReference type="Pfam" id="PF16123">
    <property type="entry name" value="HAGH_C"/>
    <property type="match status" value="1"/>
</dbReference>
<sequence length="264" mass="30096">MRRMVHVDVVRALEDNFMYVVRRSREEKRVLVVDPVEPAKLIDFAHKNQLEIVGSLITHHHWDHAGGTPEFRKQFAKLPIFGGDERIEHLDNMVKHEQELEIAGMKIRCLSTPCHTTGHICYFINSTDHPSGVVLTGDTLFIAGCGKFFEGTAPEMHRNLNEILARLPNETQVFPGHEYTVSNLRFAQAVEPNNTKIAEKLSWSIAQREKDLNTVPSTIGEEKSINPFMRVGISEEVRNFVSTSDLIEGMRKLREAKNSFRPNL</sequence>
<evidence type="ECO:0000256" key="2">
    <source>
        <dbReference type="ARBA" id="ARBA00001947"/>
    </source>
</evidence>
<dbReference type="Gene3D" id="3.60.15.10">
    <property type="entry name" value="Ribonuclease Z/Hydroxyacylglutathione hydrolase-like"/>
    <property type="match status" value="1"/>
</dbReference>
<dbReference type="OrthoDB" id="515692at2759"/>
<evidence type="ECO:0000256" key="4">
    <source>
        <dbReference type="ARBA" id="ARBA00006759"/>
    </source>
</evidence>
<dbReference type="PANTHER" id="PTHR11935:SF94">
    <property type="entry name" value="TENZING NORGAY, ISOFORM C"/>
    <property type="match status" value="1"/>
</dbReference>
<protein>
    <recommendedName>
        <fullName evidence="5">hydroxyacylglutathione hydrolase</fullName>
        <ecNumber evidence="5">3.1.2.6</ecNumber>
    </recommendedName>
    <alternativeName>
        <fullName evidence="9">Glyoxalase II</fullName>
    </alternativeName>
</protein>
<dbReference type="PANTHER" id="PTHR11935">
    <property type="entry name" value="BETA LACTAMASE DOMAIN"/>
    <property type="match status" value="1"/>
</dbReference>
<evidence type="ECO:0000313" key="11">
    <source>
        <dbReference type="EMBL" id="CAI5443332.1"/>
    </source>
</evidence>
<evidence type="ECO:0000313" key="12">
    <source>
        <dbReference type="Proteomes" id="UP001152747"/>
    </source>
</evidence>
<dbReference type="GO" id="GO:0046872">
    <property type="term" value="F:metal ion binding"/>
    <property type="evidence" value="ECO:0007669"/>
    <property type="project" value="UniProtKB-KW"/>
</dbReference>
<dbReference type="InterPro" id="IPR032282">
    <property type="entry name" value="HAGH_C"/>
</dbReference>
<comment type="caution">
    <text evidence="11">The sequence shown here is derived from an EMBL/GenBank/DDBJ whole genome shotgun (WGS) entry which is preliminary data.</text>
</comment>
<keyword evidence="8" id="KW-0862">Zinc</keyword>
<dbReference type="Proteomes" id="UP001152747">
    <property type="component" value="Unassembled WGS sequence"/>
</dbReference>
<dbReference type="AlphaFoldDB" id="A0A9P1MXH8"/>
<evidence type="ECO:0000256" key="3">
    <source>
        <dbReference type="ARBA" id="ARBA00004963"/>
    </source>
</evidence>
<dbReference type="CDD" id="cd07723">
    <property type="entry name" value="hydroxyacylglutathione_hydrolase_MBL-fold"/>
    <property type="match status" value="1"/>
</dbReference>
<comment type="similarity">
    <text evidence="4">Belongs to the metallo-beta-lactamase superfamily. Glyoxalase II family.</text>
</comment>
<keyword evidence="7" id="KW-0378">Hydrolase</keyword>
<dbReference type="SMART" id="SM00849">
    <property type="entry name" value="Lactamase_B"/>
    <property type="match status" value="1"/>
</dbReference>
<evidence type="ECO:0000256" key="6">
    <source>
        <dbReference type="ARBA" id="ARBA00022723"/>
    </source>
</evidence>
<gene>
    <name evidence="11" type="ORF">CAMP_LOCUS5969</name>
</gene>
<dbReference type="InterPro" id="IPR036866">
    <property type="entry name" value="RibonucZ/Hydroxyglut_hydro"/>
</dbReference>
<evidence type="ECO:0000256" key="7">
    <source>
        <dbReference type="ARBA" id="ARBA00022801"/>
    </source>
</evidence>
<comment type="cofactor">
    <cofactor evidence="2">
        <name>Zn(2+)</name>
        <dbReference type="ChEBI" id="CHEBI:29105"/>
    </cofactor>
</comment>
<keyword evidence="12" id="KW-1185">Reference proteome</keyword>
<organism evidence="11 12">
    <name type="scientific">Caenorhabditis angaria</name>
    <dbReference type="NCBI Taxonomy" id="860376"/>
    <lineage>
        <taxon>Eukaryota</taxon>
        <taxon>Metazoa</taxon>
        <taxon>Ecdysozoa</taxon>
        <taxon>Nematoda</taxon>
        <taxon>Chromadorea</taxon>
        <taxon>Rhabditida</taxon>
        <taxon>Rhabditina</taxon>
        <taxon>Rhabditomorpha</taxon>
        <taxon>Rhabditoidea</taxon>
        <taxon>Rhabditidae</taxon>
        <taxon>Peloderinae</taxon>
        <taxon>Caenorhabditis</taxon>
    </lineage>
</organism>
<dbReference type="EMBL" id="CANHGI010000002">
    <property type="protein sequence ID" value="CAI5443332.1"/>
    <property type="molecule type" value="Genomic_DNA"/>
</dbReference>
<dbReference type="HAMAP" id="MF_01374">
    <property type="entry name" value="Glyoxalase_2"/>
    <property type="match status" value="1"/>
</dbReference>
<dbReference type="GO" id="GO:0004416">
    <property type="term" value="F:hydroxyacylglutathione hydrolase activity"/>
    <property type="evidence" value="ECO:0007669"/>
    <property type="project" value="UniProtKB-EC"/>
</dbReference>
<dbReference type="InterPro" id="IPR017782">
    <property type="entry name" value="Hydroxyacylglutathione_Hdrlase"/>
</dbReference>
<evidence type="ECO:0000259" key="10">
    <source>
        <dbReference type="SMART" id="SM00849"/>
    </source>
</evidence>